<evidence type="ECO:0000256" key="1">
    <source>
        <dbReference type="SAM" id="MobiDB-lite"/>
    </source>
</evidence>
<dbReference type="STRING" id="312017.I7LXA2"/>
<dbReference type="eggNOG" id="ENOG502SSMR">
    <property type="taxonomic scope" value="Eukaryota"/>
</dbReference>
<protein>
    <submittedName>
        <fullName evidence="3">Transmembrane protein, putative</fullName>
    </submittedName>
</protein>
<keyword evidence="2 3" id="KW-0812">Transmembrane</keyword>
<evidence type="ECO:0000313" key="4">
    <source>
        <dbReference type="Proteomes" id="UP000009168"/>
    </source>
</evidence>
<feature type="transmembrane region" description="Helical" evidence="2">
    <location>
        <begin position="396"/>
        <end position="414"/>
    </location>
</feature>
<dbReference type="EMBL" id="GG662449">
    <property type="protein sequence ID" value="EAS04244.2"/>
    <property type="molecule type" value="Genomic_DNA"/>
</dbReference>
<dbReference type="AlphaFoldDB" id="I7LXA2"/>
<feature type="region of interest" description="Disordered" evidence="1">
    <location>
        <begin position="483"/>
        <end position="511"/>
    </location>
</feature>
<accession>I7LXA2</accession>
<feature type="transmembrane region" description="Helical" evidence="2">
    <location>
        <begin position="456"/>
        <end position="478"/>
    </location>
</feature>
<sequence>MDLKKIGTIAYMILMVFYGLFTLIVSIQAYTKFTDTSQLYDNIVSNLKEVPIVDIQSKQDLNCDSNYTSLFNWNWGGMSDGCDCTYANTTEISKTMYRGHCSANYTSYGCYNTTGINATTFNFFEGPSNVRMNVCVKRGLSKYAYYKVADQQKGESCVGQKLCGNLQYPKSVFCVSKDDPCPIYDIQVSSASSDPSYVGYSKISLPNGKYLYYDNIGASATKEPLSELRLTQGAGVCQIYNTQKNLPNGQSEYILSIQGRSSCSQFDPTFIQNGFSIPENRYFIMNMNSSDYKILSNYSGIQIPSSTAPFNTYQRNYLSWSIPKRNLMKGFVDASNSLTDLKNAQLVVMIINIFVCIMVSIVLNISEVYNLMGKDVPCFEGSRDEESAKIKKTKTILSYGGKLLQVPFLLWAFIVSAQKKDVISEVANAAPMDPIFNSQILAFSTQLEDQVYKKNLSALIVLAITLFIDVVLILKALCFKNKTPNSQQEPAKPNMDEEQNPVNQNQYPGQPLPQPQYTNIQMQNIQPVGQAQFQGTYQDLPNYGYPAAQPVIQQPGYVQQHNQQPMYAQTVYPQQANAYPQSGYQQGPYIQPVQQNQQYTYPVQQQQQYAYPIQEQQVYAQIQDQEQQLQPVQYVQPIQQEGFVQPTEQPQNFQ</sequence>
<dbReference type="Proteomes" id="UP000009168">
    <property type="component" value="Unassembled WGS sequence"/>
</dbReference>
<evidence type="ECO:0000256" key="2">
    <source>
        <dbReference type="SAM" id="Phobius"/>
    </source>
</evidence>
<keyword evidence="4" id="KW-1185">Reference proteome</keyword>
<dbReference type="KEGG" id="tet:TTHERM_00298550"/>
<dbReference type="GeneID" id="7837048"/>
<feature type="transmembrane region" description="Helical" evidence="2">
    <location>
        <begin position="9"/>
        <end position="30"/>
    </location>
</feature>
<gene>
    <name evidence="3" type="ORF">TTHERM_00298550</name>
</gene>
<feature type="transmembrane region" description="Helical" evidence="2">
    <location>
        <begin position="346"/>
        <end position="365"/>
    </location>
</feature>
<dbReference type="InParanoid" id="I7LXA2"/>
<proteinExistence type="predicted"/>
<dbReference type="OrthoDB" id="308771at2759"/>
<reference evidence="4" key="1">
    <citation type="journal article" date="2006" name="PLoS Biol.">
        <title>Macronuclear genome sequence of the ciliate Tetrahymena thermophila, a model eukaryote.</title>
        <authorList>
            <person name="Eisen J.A."/>
            <person name="Coyne R.S."/>
            <person name="Wu M."/>
            <person name="Wu D."/>
            <person name="Thiagarajan M."/>
            <person name="Wortman J.R."/>
            <person name="Badger J.H."/>
            <person name="Ren Q."/>
            <person name="Amedeo P."/>
            <person name="Jones K.M."/>
            <person name="Tallon L.J."/>
            <person name="Delcher A.L."/>
            <person name="Salzberg S.L."/>
            <person name="Silva J.C."/>
            <person name="Haas B.J."/>
            <person name="Majoros W.H."/>
            <person name="Farzad M."/>
            <person name="Carlton J.M."/>
            <person name="Smith R.K. Jr."/>
            <person name="Garg J."/>
            <person name="Pearlman R.E."/>
            <person name="Karrer K.M."/>
            <person name="Sun L."/>
            <person name="Manning G."/>
            <person name="Elde N.C."/>
            <person name="Turkewitz A.P."/>
            <person name="Asai D.J."/>
            <person name="Wilkes D.E."/>
            <person name="Wang Y."/>
            <person name="Cai H."/>
            <person name="Collins K."/>
            <person name="Stewart B.A."/>
            <person name="Lee S.R."/>
            <person name="Wilamowska K."/>
            <person name="Weinberg Z."/>
            <person name="Ruzzo W.L."/>
            <person name="Wloga D."/>
            <person name="Gaertig J."/>
            <person name="Frankel J."/>
            <person name="Tsao C.-C."/>
            <person name="Gorovsky M.A."/>
            <person name="Keeling P.J."/>
            <person name="Waller R.F."/>
            <person name="Patron N.J."/>
            <person name="Cherry J.M."/>
            <person name="Stover N.A."/>
            <person name="Krieger C.J."/>
            <person name="del Toro C."/>
            <person name="Ryder H.F."/>
            <person name="Williamson S.C."/>
            <person name="Barbeau R.A."/>
            <person name="Hamilton E.P."/>
            <person name="Orias E."/>
        </authorList>
    </citation>
    <scope>NUCLEOTIDE SEQUENCE [LARGE SCALE GENOMIC DNA]</scope>
    <source>
        <strain evidence="4">SB210</strain>
    </source>
</reference>
<name>I7LXA2_TETTS</name>
<dbReference type="RefSeq" id="XP_001024489.2">
    <property type="nucleotide sequence ID" value="XM_001024489.2"/>
</dbReference>
<organism evidence="3 4">
    <name type="scientific">Tetrahymena thermophila (strain SB210)</name>
    <dbReference type="NCBI Taxonomy" id="312017"/>
    <lineage>
        <taxon>Eukaryota</taxon>
        <taxon>Sar</taxon>
        <taxon>Alveolata</taxon>
        <taxon>Ciliophora</taxon>
        <taxon>Intramacronucleata</taxon>
        <taxon>Oligohymenophorea</taxon>
        <taxon>Hymenostomatida</taxon>
        <taxon>Tetrahymenina</taxon>
        <taxon>Tetrahymenidae</taxon>
        <taxon>Tetrahymena</taxon>
    </lineage>
</organism>
<keyword evidence="2" id="KW-0472">Membrane</keyword>
<keyword evidence="2" id="KW-1133">Transmembrane helix</keyword>
<evidence type="ECO:0000313" key="3">
    <source>
        <dbReference type="EMBL" id="EAS04244.2"/>
    </source>
</evidence>